<evidence type="ECO:0000256" key="2">
    <source>
        <dbReference type="ARBA" id="ARBA00007276"/>
    </source>
</evidence>
<dbReference type="Pfam" id="PF11719">
    <property type="entry name" value="Drc1-Sld2"/>
    <property type="match status" value="1"/>
</dbReference>
<dbReference type="PANTHER" id="PTHR28124:SF1">
    <property type="entry name" value="DNA REPLICATION REGULATOR SLD2"/>
    <property type="match status" value="1"/>
</dbReference>
<evidence type="ECO:0000256" key="4">
    <source>
        <dbReference type="ARBA" id="ARBA00022705"/>
    </source>
</evidence>
<dbReference type="OrthoDB" id="8775810at2759"/>
<comment type="caution">
    <text evidence="10">The sequence shown here is derived from an EMBL/GenBank/DDBJ whole genome shotgun (WGS) entry which is preliminary data.</text>
</comment>
<gene>
    <name evidence="10" type="ORF">AYO20_10146</name>
</gene>
<feature type="region of interest" description="Disordered" evidence="9">
    <location>
        <begin position="187"/>
        <end position="231"/>
    </location>
</feature>
<keyword evidence="4 8" id="KW-0235">DNA replication</keyword>
<evidence type="ECO:0000256" key="5">
    <source>
        <dbReference type="ARBA" id="ARBA00023242"/>
    </source>
</evidence>
<feature type="compositionally biased region" description="Low complexity" evidence="9">
    <location>
        <begin position="317"/>
        <end position="330"/>
    </location>
</feature>
<feature type="compositionally biased region" description="Gly residues" evidence="9">
    <location>
        <begin position="602"/>
        <end position="615"/>
    </location>
</feature>
<dbReference type="Proteomes" id="UP000185904">
    <property type="component" value="Unassembled WGS sequence"/>
</dbReference>
<dbReference type="AlphaFoldDB" id="A0A178C8G8"/>
<evidence type="ECO:0000256" key="1">
    <source>
        <dbReference type="ARBA" id="ARBA00004123"/>
    </source>
</evidence>
<feature type="compositionally biased region" description="Basic residues" evidence="9">
    <location>
        <begin position="516"/>
        <end position="526"/>
    </location>
</feature>
<protein>
    <recommendedName>
        <fullName evidence="3 8">DNA replication regulator SLD2</fullName>
    </recommendedName>
</protein>
<feature type="region of interest" description="Disordered" evidence="9">
    <location>
        <begin position="276"/>
        <end position="301"/>
    </location>
</feature>
<feature type="compositionally biased region" description="Basic and acidic residues" evidence="9">
    <location>
        <begin position="276"/>
        <end position="287"/>
    </location>
</feature>
<reference evidence="10 11" key="1">
    <citation type="submission" date="2016-03" db="EMBL/GenBank/DDBJ databases">
        <title>The draft genome sequence of Fonsecaea nubica causative agent of cutaneous subcutaneous infection in human host.</title>
        <authorList>
            <person name="Costa F."/>
            <person name="Sybren D.H."/>
            <person name="Raittz R.T."/>
            <person name="Weiss V.A."/>
            <person name="Leao A.C."/>
            <person name="Gomes R."/>
            <person name="De Souza E.M."/>
            <person name="Pedrosa F.O."/>
            <person name="Steffens M.B."/>
            <person name="Bombassaro A."/>
            <person name="Tadra-Sfeir M.Z."/>
            <person name="Moreno L.F."/>
            <person name="Najafzadeh M.J."/>
            <person name="Felipe M.S."/>
            <person name="Teixeira M."/>
            <person name="Sun J."/>
            <person name="Xi L."/>
            <person name="Castro M.A."/>
            <person name="Vicente V.A."/>
        </authorList>
    </citation>
    <scope>NUCLEOTIDE SEQUENCE [LARGE SCALE GENOMIC DNA]</scope>
    <source>
        <strain evidence="10 11">CBS 269.64</strain>
    </source>
</reference>
<feature type="compositionally biased region" description="Acidic residues" evidence="9">
    <location>
        <begin position="442"/>
        <end position="464"/>
    </location>
</feature>
<feature type="region of interest" description="Disordered" evidence="9">
    <location>
        <begin position="434"/>
        <end position="615"/>
    </location>
</feature>
<dbReference type="RefSeq" id="XP_022495594.1">
    <property type="nucleotide sequence ID" value="XM_022648407.1"/>
</dbReference>
<keyword evidence="11" id="KW-1185">Reference proteome</keyword>
<evidence type="ECO:0000256" key="8">
    <source>
        <dbReference type="RuleBase" id="RU367067"/>
    </source>
</evidence>
<dbReference type="GO" id="GO:0006270">
    <property type="term" value="P:DNA replication initiation"/>
    <property type="evidence" value="ECO:0007669"/>
    <property type="project" value="UniProtKB-UniRule"/>
</dbReference>
<feature type="region of interest" description="Disordered" evidence="9">
    <location>
        <begin position="317"/>
        <end position="345"/>
    </location>
</feature>
<proteinExistence type="inferred from homology"/>
<evidence type="ECO:0000256" key="7">
    <source>
        <dbReference type="ARBA" id="ARBA00025253"/>
    </source>
</evidence>
<feature type="compositionally biased region" description="Polar residues" evidence="9">
    <location>
        <begin position="195"/>
        <end position="221"/>
    </location>
</feature>
<dbReference type="GO" id="GO:0003688">
    <property type="term" value="F:DNA replication origin binding"/>
    <property type="evidence" value="ECO:0007669"/>
    <property type="project" value="TreeGrafter"/>
</dbReference>
<feature type="compositionally biased region" description="Acidic residues" evidence="9">
    <location>
        <begin position="486"/>
        <end position="506"/>
    </location>
</feature>
<evidence type="ECO:0000256" key="6">
    <source>
        <dbReference type="ARBA" id="ARBA00023306"/>
    </source>
</evidence>
<dbReference type="PANTHER" id="PTHR28124">
    <property type="entry name" value="DNA REPLICATION REGULATOR SLD2"/>
    <property type="match status" value="1"/>
</dbReference>
<dbReference type="GO" id="GO:0003697">
    <property type="term" value="F:single-stranded DNA binding"/>
    <property type="evidence" value="ECO:0007669"/>
    <property type="project" value="TreeGrafter"/>
</dbReference>
<organism evidence="10 11">
    <name type="scientific">Fonsecaea nubica</name>
    <dbReference type="NCBI Taxonomy" id="856822"/>
    <lineage>
        <taxon>Eukaryota</taxon>
        <taxon>Fungi</taxon>
        <taxon>Dikarya</taxon>
        <taxon>Ascomycota</taxon>
        <taxon>Pezizomycotina</taxon>
        <taxon>Eurotiomycetes</taxon>
        <taxon>Chaetothyriomycetidae</taxon>
        <taxon>Chaetothyriales</taxon>
        <taxon>Herpotrichiellaceae</taxon>
        <taxon>Fonsecaea</taxon>
    </lineage>
</organism>
<comment type="similarity">
    <text evidence="2 8">Belongs to the SLD2 family.</text>
</comment>
<feature type="region of interest" description="Disordered" evidence="9">
    <location>
        <begin position="1"/>
        <end position="20"/>
    </location>
</feature>
<evidence type="ECO:0000256" key="3">
    <source>
        <dbReference type="ARBA" id="ARBA00018363"/>
    </source>
</evidence>
<feature type="compositionally biased region" description="Polar residues" evidence="9">
    <location>
        <begin position="574"/>
        <end position="583"/>
    </location>
</feature>
<evidence type="ECO:0000313" key="11">
    <source>
        <dbReference type="Proteomes" id="UP000185904"/>
    </source>
</evidence>
<evidence type="ECO:0000313" key="10">
    <source>
        <dbReference type="EMBL" id="OAL26269.1"/>
    </source>
</evidence>
<sequence length="615" mass="67042">MDTATPLLDTPKRASLQSQADTLRIDLKEYERSFAASHSGRKPGKGDIKADAVIAAKYKEYSRVRDVLAGKRGIDALNTPRRHQSTRRHGRSDSAIAISLTPHRSRKSFSPSRPQWHPNDIDPYDPPASISPKVIPRAIGPTPRRDGTVLGIFDLLSTSGSRKSVGSTPGSRKRKIDALYDGSVDLDSQELPVAQTPSQKPRPSSYTRDGGLQATTPSTRASAGKHLHSKTPISEGRKFMLDHFFATPSAIRFATMISGDDEADAPIQNKTPLRDFVLKPTPTKDNDPGNATANGNDFTPPYLKRTFSFKERLFAASGASGGMSSPTSTRRGPRRSLGHVKSAPKPLSQIIADLEQSKQETQQRDDNDDEDDLDALREMEANEVNVLVNDSQPVDGVSTVIAAGEDPAPRVWKKRGQKRTTRRVIIRPVKMKPSAAPRFVADDEDEDDEIEAPCVDESESEDELALATENAGEDLAGSHTEHVSPENEEFDDGGLDELDVSDDADEYLPVNDGPATKRKVTSKAKHTSSSTTKLEPQLSLNPDGSVKTKTKSKSKPSRKPTTSSAAGRDENTTTRKINPNAYSHMNFRSLKIKNKNSRAKRAGGGGGGRFSRGRR</sequence>
<feature type="compositionally biased region" description="Basic residues" evidence="9">
    <location>
        <begin position="548"/>
        <end position="558"/>
    </location>
</feature>
<evidence type="ECO:0000256" key="9">
    <source>
        <dbReference type="SAM" id="MobiDB-lite"/>
    </source>
</evidence>
<dbReference type="Gene3D" id="1.10.10.1460">
    <property type="match status" value="1"/>
</dbReference>
<keyword evidence="5 8" id="KW-0539">Nucleus</keyword>
<dbReference type="GO" id="GO:0031261">
    <property type="term" value="C:DNA replication preinitiation complex"/>
    <property type="evidence" value="ECO:0007669"/>
    <property type="project" value="TreeGrafter"/>
</dbReference>
<name>A0A178C8G8_9EURO</name>
<dbReference type="GO" id="GO:1902977">
    <property type="term" value="P:mitotic DNA replication preinitiation complex assembly"/>
    <property type="evidence" value="ECO:0007669"/>
    <property type="project" value="TreeGrafter"/>
</dbReference>
<dbReference type="InterPro" id="IPR040203">
    <property type="entry name" value="Sld2"/>
</dbReference>
<dbReference type="CDD" id="cd22289">
    <property type="entry name" value="RecQL4_SLD2_NTD"/>
    <property type="match status" value="1"/>
</dbReference>
<accession>A0A178C8G8</accession>
<feature type="compositionally biased region" description="Basic residues" evidence="9">
    <location>
        <begin position="590"/>
        <end position="601"/>
    </location>
</feature>
<comment type="function">
    <text evidence="7 8">Has a role in the initiation of DNA replication. Required at S-phase checkpoint.</text>
</comment>
<feature type="region of interest" description="Disordered" evidence="9">
    <location>
        <begin position="75"/>
        <end position="143"/>
    </location>
</feature>
<feature type="compositionally biased region" description="Basic residues" evidence="9">
    <location>
        <begin position="80"/>
        <end position="90"/>
    </location>
</feature>
<dbReference type="InterPro" id="IPR021110">
    <property type="entry name" value="DNA_rep_checkpnt_protein"/>
</dbReference>
<dbReference type="GO" id="GO:0000727">
    <property type="term" value="P:double-strand break repair via break-induced replication"/>
    <property type="evidence" value="ECO:0007669"/>
    <property type="project" value="TreeGrafter"/>
</dbReference>
<keyword evidence="6 8" id="KW-0131">Cell cycle</keyword>
<dbReference type="EMBL" id="LVCJ01000104">
    <property type="protein sequence ID" value="OAL26269.1"/>
    <property type="molecule type" value="Genomic_DNA"/>
</dbReference>
<comment type="subcellular location">
    <subcellularLocation>
        <location evidence="1 8">Nucleus</location>
    </subcellularLocation>
</comment>
<dbReference type="GeneID" id="34593537"/>